<organism evidence="2 3">
    <name type="scientific">Phytophthora fragariaefolia</name>
    <dbReference type="NCBI Taxonomy" id="1490495"/>
    <lineage>
        <taxon>Eukaryota</taxon>
        <taxon>Sar</taxon>
        <taxon>Stramenopiles</taxon>
        <taxon>Oomycota</taxon>
        <taxon>Peronosporomycetes</taxon>
        <taxon>Peronosporales</taxon>
        <taxon>Peronosporaceae</taxon>
        <taxon>Phytophthora</taxon>
    </lineage>
</organism>
<comment type="caution">
    <text evidence="2">The sequence shown here is derived from an EMBL/GenBank/DDBJ whole genome shotgun (WGS) entry which is preliminary data.</text>
</comment>
<feature type="region of interest" description="Disordered" evidence="1">
    <location>
        <begin position="1"/>
        <end position="109"/>
    </location>
</feature>
<evidence type="ECO:0000313" key="2">
    <source>
        <dbReference type="EMBL" id="GMF46151.1"/>
    </source>
</evidence>
<dbReference type="AlphaFoldDB" id="A0A9W6XSU5"/>
<feature type="compositionally biased region" description="Low complexity" evidence="1">
    <location>
        <begin position="375"/>
        <end position="404"/>
    </location>
</feature>
<protein>
    <submittedName>
        <fullName evidence="2">Unnamed protein product</fullName>
    </submittedName>
</protein>
<dbReference type="OrthoDB" id="10608022at2759"/>
<feature type="compositionally biased region" description="Low complexity" evidence="1">
    <location>
        <begin position="79"/>
        <end position="109"/>
    </location>
</feature>
<reference evidence="2" key="1">
    <citation type="submission" date="2023-04" db="EMBL/GenBank/DDBJ databases">
        <title>Phytophthora fragariaefolia NBRC 109709.</title>
        <authorList>
            <person name="Ichikawa N."/>
            <person name="Sato H."/>
            <person name="Tonouchi N."/>
        </authorList>
    </citation>
    <scope>NUCLEOTIDE SEQUENCE</scope>
    <source>
        <strain evidence="2">NBRC 109709</strain>
    </source>
</reference>
<dbReference type="EMBL" id="BSXT01001932">
    <property type="protein sequence ID" value="GMF46151.1"/>
    <property type="molecule type" value="Genomic_DNA"/>
</dbReference>
<proteinExistence type="predicted"/>
<feature type="region of interest" description="Disordered" evidence="1">
    <location>
        <begin position="699"/>
        <end position="721"/>
    </location>
</feature>
<dbReference type="Proteomes" id="UP001165121">
    <property type="component" value="Unassembled WGS sequence"/>
</dbReference>
<keyword evidence="3" id="KW-1185">Reference proteome</keyword>
<accession>A0A9W6XSU5</accession>
<feature type="compositionally biased region" description="Polar residues" evidence="1">
    <location>
        <begin position="28"/>
        <end position="42"/>
    </location>
</feature>
<feature type="region of interest" description="Disordered" evidence="1">
    <location>
        <begin position="367"/>
        <end position="454"/>
    </location>
</feature>
<feature type="compositionally biased region" description="Low complexity" evidence="1">
    <location>
        <begin position="541"/>
        <end position="553"/>
    </location>
</feature>
<feature type="region of interest" description="Disordered" evidence="1">
    <location>
        <begin position="519"/>
        <end position="575"/>
    </location>
</feature>
<evidence type="ECO:0000256" key="1">
    <source>
        <dbReference type="SAM" id="MobiDB-lite"/>
    </source>
</evidence>
<evidence type="ECO:0000313" key="3">
    <source>
        <dbReference type="Proteomes" id="UP001165121"/>
    </source>
</evidence>
<gene>
    <name evidence="2" type="ORF">Pfra01_001686900</name>
</gene>
<name>A0A9W6XSU5_9STRA</name>
<sequence length="1000" mass="104355">MAPPSTSTGAGEDSPSRPSLAGAADVSAPSSPLTASTGNASGADSEPSLARPVDALSPVLGATPRSAADAPEAALGTDSTDSQPQGSVSSSGVSGDGAHSAANAPEASPAALGASRFSSVRLEAIEDVVTAGTDRTVRQVLESAQSHFLALPRLVVDMNRRPPLRTDYELDQRREAAGPLSDVGDALAPVPRWPAPWEYELTELRDDVASLEARLAASEASLRREVDLRLKAERLCNQASHERNAALENLRHIQLDHADAARQLVAINIALEQSSQAAAALEQRCRRLDKALVDTHKVICHDGEQFKAGISSYAAQLRQLREYLKQSDRQSSASGGASSASASAMPAAFATFLEELGALQLAIPPPAAASRTSEGSGPTPLASSGSLGGAAATSGSSTSLTIDSDTSDDSGPVIPSSLHKGKGKRAAKSSAKLRSAPPPPKKKQRLGRPSVDLKARKAAKQAASVAVSCGGSSQSVPSSLPVVSVPASSAPISGIAASADSDVLSFAAILSGTPVVSRGITPGTEASVPVKIDDDGGSGADGAASEASAAPGGVLSSQGVAQPRRDGRPTRAASTTAGLWSMAAAENEDAPDALVLGLATPSRMPAATQASAASSASVPGPAKSAAAVAAASAAGVASASARRRVANTHTDRSPQLVWWPLRPLGMLRLRVPGQWLQPPVHDAWDSVYGFRACDRYPGSDPRPAASGTGVTAAPRLGKPSLLPTGRTHCTHGRDFGLASQSLPAPSVRTTLCPTSRFRFGLSVAVVEQWPQQLSDRIGSDTPEYLETEATWRAYNKARNLCADRLRLQIPKRSWVWCTPDASGKIKCPPEILLETSMLQYSFETLTWAPITAAWTAEVVDLDARQPWRNCWVGLPAEPPFNTTFAPCNPSVPFFIPEGSTREEVGVAIVGNPALRPSHVTAPWVQELSDAQAQAAAMPLQLLTRRPTPQVLGLRSQRPTKRASKPSLGPLPLLRLDLTSWLISQRRLKFRFPSVILLILH</sequence>